<dbReference type="GO" id="GO:0032993">
    <property type="term" value="C:protein-DNA complex"/>
    <property type="evidence" value="ECO:0007669"/>
    <property type="project" value="TreeGrafter"/>
</dbReference>
<dbReference type="InterPro" id="IPR039420">
    <property type="entry name" value="WalR-like"/>
</dbReference>
<comment type="caution">
    <text evidence="10">The sequence shown here is derived from an EMBL/GenBank/DDBJ whole genome shotgun (WGS) entry which is preliminary data.</text>
</comment>
<dbReference type="SUPFAM" id="SSF52172">
    <property type="entry name" value="CheY-like"/>
    <property type="match status" value="1"/>
</dbReference>
<evidence type="ECO:0000259" key="8">
    <source>
        <dbReference type="PROSITE" id="PS50110"/>
    </source>
</evidence>
<dbReference type="PATRIC" id="fig|1365250.3.peg.3276"/>
<dbReference type="SUPFAM" id="SSF46894">
    <property type="entry name" value="C-terminal effector domain of the bipartite response regulators"/>
    <property type="match status" value="1"/>
</dbReference>
<dbReference type="Pfam" id="PF00072">
    <property type="entry name" value="Response_reg"/>
    <property type="match status" value="1"/>
</dbReference>
<dbReference type="InterPro" id="IPR001789">
    <property type="entry name" value="Sig_transdc_resp-reg_receiver"/>
</dbReference>
<protein>
    <submittedName>
        <fullName evidence="10">Transcriptional regulator</fullName>
    </submittedName>
</protein>
<feature type="domain" description="Response regulatory" evidence="8">
    <location>
        <begin position="6"/>
        <end position="119"/>
    </location>
</feature>
<keyword evidence="2" id="KW-0902">Two-component regulatory system</keyword>
<evidence type="ECO:0000256" key="7">
    <source>
        <dbReference type="PROSITE-ProRule" id="PRU01091"/>
    </source>
</evidence>
<dbReference type="Pfam" id="PF00486">
    <property type="entry name" value="Trans_reg_C"/>
    <property type="match status" value="1"/>
</dbReference>
<dbReference type="CDD" id="cd00383">
    <property type="entry name" value="trans_reg_C"/>
    <property type="match status" value="1"/>
</dbReference>
<dbReference type="SMART" id="SM00862">
    <property type="entry name" value="Trans_reg_C"/>
    <property type="match status" value="1"/>
</dbReference>
<dbReference type="PANTHER" id="PTHR48111:SF4">
    <property type="entry name" value="DNA-BINDING DUAL TRANSCRIPTIONAL REGULATOR OMPR"/>
    <property type="match status" value="1"/>
</dbReference>
<evidence type="ECO:0000256" key="2">
    <source>
        <dbReference type="ARBA" id="ARBA00023012"/>
    </source>
</evidence>
<dbReference type="STRING" id="43657.S4054249_23205"/>
<dbReference type="InterPro" id="IPR036388">
    <property type="entry name" value="WH-like_DNA-bd_sf"/>
</dbReference>
<dbReference type="Gene3D" id="6.10.250.690">
    <property type="match status" value="1"/>
</dbReference>
<keyword evidence="4 7" id="KW-0238">DNA-binding</keyword>
<accession>A0A166W6R4</accession>
<keyword evidence="1 6" id="KW-0597">Phosphoprotein</keyword>
<organism evidence="10 11">
    <name type="scientific">Pseudoalteromonas luteoviolacea DSM 6061</name>
    <dbReference type="NCBI Taxonomy" id="1365250"/>
    <lineage>
        <taxon>Bacteria</taxon>
        <taxon>Pseudomonadati</taxon>
        <taxon>Pseudomonadota</taxon>
        <taxon>Gammaproteobacteria</taxon>
        <taxon>Alteromonadales</taxon>
        <taxon>Pseudoalteromonadaceae</taxon>
        <taxon>Pseudoalteromonas</taxon>
    </lineage>
</organism>
<dbReference type="SMART" id="SM00448">
    <property type="entry name" value="REC"/>
    <property type="match status" value="1"/>
</dbReference>
<dbReference type="GO" id="GO:0006355">
    <property type="term" value="P:regulation of DNA-templated transcription"/>
    <property type="evidence" value="ECO:0007669"/>
    <property type="project" value="InterPro"/>
</dbReference>
<dbReference type="PROSITE" id="PS51755">
    <property type="entry name" value="OMPR_PHOB"/>
    <property type="match status" value="1"/>
</dbReference>
<sequence length="229" mass="25969">MEEKNHILIVEDDFDIAEQVMLFFKASGFQISHIADGAEVVDWVRANSPDAILMDIMLPNQDGVACMQQIREFSMVPIVMLTAKVSEADRLKGLEFGADDYVCKPFSAAELVMRIKAILRRCSTVQAPEKPSIEVNEAQLLVSLKGQSLSLTKVEFDVFAMLYNAPNRVFSRQQILDHIQPDNFDISDRVIDSHIKNIRKKIKNMEFSPKIVESVYGAGYRFNEQHIDS</sequence>
<proteinExistence type="predicted"/>
<name>A0A166W6R4_9GAMM</name>
<feature type="DNA-binding region" description="OmpR/PhoB-type" evidence="7">
    <location>
        <begin position="122"/>
        <end position="224"/>
    </location>
</feature>
<reference evidence="10 11" key="1">
    <citation type="submission" date="2013-07" db="EMBL/GenBank/DDBJ databases">
        <title>Comparative Genomic and Metabolomic Analysis of Twelve Strains of Pseudoalteromonas luteoviolacea.</title>
        <authorList>
            <person name="Vynne N.G."/>
            <person name="Mansson M."/>
            <person name="Gram L."/>
        </authorList>
    </citation>
    <scope>NUCLEOTIDE SEQUENCE [LARGE SCALE GENOMIC DNA]</scope>
    <source>
        <strain evidence="10 11">DSM 6061</strain>
    </source>
</reference>
<evidence type="ECO:0000256" key="6">
    <source>
        <dbReference type="PROSITE-ProRule" id="PRU00169"/>
    </source>
</evidence>
<dbReference type="PANTHER" id="PTHR48111">
    <property type="entry name" value="REGULATOR OF RPOS"/>
    <property type="match status" value="1"/>
</dbReference>
<dbReference type="GO" id="GO:0005829">
    <property type="term" value="C:cytosol"/>
    <property type="evidence" value="ECO:0007669"/>
    <property type="project" value="TreeGrafter"/>
</dbReference>
<keyword evidence="11" id="KW-1185">Reference proteome</keyword>
<evidence type="ECO:0000259" key="9">
    <source>
        <dbReference type="PROSITE" id="PS51755"/>
    </source>
</evidence>
<evidence type="ECO:0000313" key="11">
    <source>
        <dbReference type="Proteomes" id="UP000076643"/>
    </source>
</evidence>
<evidence type="ECO:0000256" key="5">
    <source>
        <dbReference type="ARBA" id="ARBA00023163"/>
    </source>
</evidence>
<dbReference type="GO" id="GO:0000156">
    <property type="term" value="F:phosphorelay response regulator activity"/>
    <property type="evidence" value="ECO:0007669"/>
    <property type="project" value="TreeGrafter"/>
</dbReference>
<dbReference type="EMBL" id="AUYB01000111">
    <property type="protein sequence ID" value="KZN35806.1"/>
    <property type="molecule type" value="Genomic_DNA"/>
</dbReference>
<evidence type="ECO:0000256" key="1">
    <source>
        <dbReference type="ARBA" id="ARBA00022553"/>
    </source>
</evidence>
<dbReference type="InterPro" id="IPR011006">
    <property type="entry name" value="CheY-like_superfamily"/>
</dbReference>
<feature type="domain" description="OmpR/PhoB-type" evidence="9">
    <location>
        <begin position="122"/>
        <end position="224"/>
    </location>
</feature>
<feature type="modified residue" description="4-aspartylphosphate" evidence="6">
    <location>
        <position position="55"/>
    </location>
</feature>
<gene>
    <name evidence="10" type="ORF">N475_18390</name>
</gene>
<dbReference type="Proteomes" id="UP000076643">
    <property type="component" value="Unassembled WGS sequence"/>
</dbReference>
<dbReference type="InterPro" id="IPR001867">
    <property type="entry name" value="OmpR/PhoB-type_DNA-bd"/>
</dbReference>
<keyword evidence="5" id="KW-0804">Transcription</keyword>
<dbReference type="Gene3D" id="3.40.50.2300">
    <property type="match status" value="1"/>
</dbReference>
<dbReference type="AlphaFoldDB" id="A0A166W6R4"/>
<dbReference type="RefSeq" id="WP_063357981.1">
    <property type="nucleotide sequence ID" value="NZ_AQHB01000049.1"/>
</dbReference>
<dbReference type="PROSITE" id="PS50110">
    <property type="entry name" value="RESPONSE_REGULATORY"/>
    <property type="match status" value="1"/>
</dbReference>
<keyword evidence="3" id="KW-0805">Transcription regulation</keyword>
<dbReference type="GeneID" id="57360628"/>
<dbReference type="Gene3D" id="1.10.10.10">
    <property type="entry name" value="Winged helix-like DNA-binding domain superfamily/Winged helix DNA-binding domain"/>
    <property type="match status" value="1"/>
</dbReference>
<evidence type="ECO:0000256" key="4">
    <source>
        <dbReference type="ARBA" id="ARBA00023125"/>
    </source>
</evidence>
<evidence type="ECO:0000256" key="3">
    <source>
        <dbReference type="ARBA" id="ARBA00023015"/>
    </source>
</evidence>
<evidence type="ECO:0000313" key="10">
    <source>
        <dbReference type="EMBL" id="KZN35806.1"/>
    </source>
</evidence>
<dbReference type="InterPro" id="IPR016032">
    <property type="entry name" value="Sig_transdc_resp-reg_C-effctor"/>
</dbReference>
<dbReference type="GO" id="GO:0000976">
    <property type="term" value="F:transcription cis-regulatory region binding"/>
    <property type="evidence" value="ECO:0007669"/>
    <property type="project" value="TreeGrafter"/>
</dbReference>